<dbReference type="EMBL" id="JANYMP010000019">
    <property type="protein sequence ID" value="MCS7481683.1"/>
    <property type="molecule type" value="Genomic_DNA"/>
</dbReference>
<evidence type="ECO:0000313" key="3">
    <source>
        <dbReference type="Proteomes" id="UP001141259"/>
    </source>
</evidence>
<feature type="compositionally biased region" description="Polar residues" evidence="1">
    <location>
        <begin position="7"/>
        <end position="32"/>
    </location>
</feature>
<evidence type="ECO:0000256" key="1">
    <source>
        <dbReference type="SAM" id="MobiDB-lite"/>
    </source>
</evidence>
<name>A0A9X2VRR0_9PSEU</name>
<sequence>MAEFKIGTQQAGSIQNADQIQNHHPPNPSGQFSGRFPEQLEALRTLVERAVLSRDLDRVTGTRVAAAIDAATVETQAPAPRFERVLAALSDAEVIAASVPAPAVAAAIDGVITTLTG</sequence>
<dbReference type="Proteomes" id="UP001141259">
    <property type="component" value="Unassembled WGS sequence"/>
</dbReference>
<accession>A0A9X2VRR0</accession>
<keyword evidence="3" id="KW-1185">Reference proteome</keyword>
<dbReference type="AlphaFoldDB" id="A0A9X2VRR0"/>
<reference evidence="2" key="1">
    <citation type="submission" date="2022-08" db="EMBL/GenBank/DDBJ databases">
        <authorList>
            <person name="Tistechok S."/>
            <person name="Samborskyy M."/>
            <person name="Roman I."/>
        </authorList>
    </citation>
    <scope>NUCLEOTIDE SEQUENCE</scope>
    <source>
        <strain evidence="2">DSM 103496</strain>
    </source>
</reference>
<comment type="caution">
    <text evidence="2">The sequence shown here is derived from an EMBL/GenBank/DDBJ whole genome shotgun (WGS) entry which is preliminary data.</text>
</comment>
<protein>
    <submittedName>
        <fullName evidence="2">Uncharacterized protein</fullName>
    </submittedName>
</protein>
<gene>
    <name evidence="2" type="ORF">NZH93_32910</name>
</gene>
<feature type="region of interest" description="Disordered" evidence="1">
    <location>
        <begin position="1"/>
        <end position="35"/>
    </location>
</feature>
<evidence type="ECO:0000313" key="2">
    <source>
        <dbReference type="EMBL" id="MCS7481683.1"/>
    </source>
</evidence>
<dbReference type="RefSeq" id="WP_259627163.1">
    <property type="nucleotide sequence ID" value="NZ_JANYMP010000019.1"/>
</dbReference>
<proteinExistence type="predicted"/>
<organism evidence="2 3">
    <name type="scientific">Umezawaea endophytica</name>
    <dbReference type="NCBI Taxonomy" id="1654476"/>
    <lineage>
        <taxon>Bacteria</taxon>
        <taxon>Bacillati</taxon>
        <taxon>Actinomycetota</taxon>
        <taxon>Actinomycetes</taxon>
        <taxon>Pseudonocardiales</taxon>
        <taxon>Pseudonocardiaceae</taxon>
        <taxon>Umezawaea</taxon>
    </lineage>
</organism>